<reference evidence="1 2" key="1">
    <citation type="submission" date="2011-06" db="EMBL/GenBank/DDBJ databases">
        <title>Genomic sequence of Methylobacter tundripaludum SV96.</title>
        <authorList>
            <consortium name="US DOE Joint Genome Institute"/>
            <person name="Lucas S."/>
            <person name="Han J."/>
            <person name="Lapidus A."/>
            <person name="Cheng J.-F."/>
            <person name="Goodwin L."/>
            <person name="Pitluck S."/>
            <person name="Held B."/>
            <person name="Detter J.C."/>
            <person name="Han C."/>
            <person name="Tapia R."/>
            <person name="Land M."/>
            <person name="Hauser L."/>
            <person name="Kyrpides N."/>
            <person name="Ivanova N."/>
            <person name="Ovchinnikova G."/>
            <person name="Pagani I."/>
            <person name="Klotz M.G."/>
            <person name="Dispirito A.A."/>
            <person name="Murrell J.C."/>
            <person name="Dunfield P."/>
            <person name="Kalyuzhnaya M.G."/>
            <person name="Svenning M."/>
            <person name="Trotsenko Y.A."/>
            <person name="Stein L.Y."/>
            <person name="Woyke T."/>
        </authorList>
    </citation>
    <scope>NUCLEOTIDE SEQUENCE [LARGE SCALE GENOMIC DNA]</scope>
    <source>
        <strain evidence="2">ATCC BAA-1195 / DSM 17260 / SV96</strain>
    </source>
</reference>
<gene>
    <name evidence="1" type="ORF">Mettu_1111</name>
</gene>
<dbReference type="EMBL" id="JH109152">
    <property type="protein sequence ID" value="EGW22303.1"/>
    <property type="molecule type" value="Genomic_DNA"/>
</dbReference>
<proteinExistence type="predicted"/>
<evidence type="ECO:0000313" key="2">
    <source>
        <dbReference type="Proteomes" id="UP000004664"/>
    </source>
</evidence>
<dbReference type="InterPro" id="IPR029063">
    <property type="entry name" value="SAM-dependent_MTases_sf"/>
</dbReference>
<name>G3ISD3_METTV</name>
<dbReference type="eggNOG" id="COG2890">
    <property type="taxonomic scope" value="Bacteria"/>
</dbReference>
<evidence type="ECO:0000313" key="1">
    <source>
        <dbReference type="EMBL" id="EGW22303.1"/>
    </source>
</evidence>
<dbReference type="AlphaFoldDB" id="G3ISD3"/>
<dbReference type="Proteomes" id="UP000004664">
    <property type="component" value="Unassembled WGS sequence"/>
</dbReference>
<dbReference type="STRING" id="697282.Mettu_1111"/>
<accession>G3ISD3</accession>
<dbReference type="Gene3D" id="3.40.50.150">
    <property type="entry name" value="Vaccinia Virus protein VP39"/>
    <property type="match status" value="1"/>
</dbReference>
<organism evidence="1 2">
    <name type="scientific">Methylobacter tundripaludum (strain ATCC BAA-1195 / DSM 17260 / SV96)</name>
    <dbReference type="NCBI Taxonomy" id="697282"/>
    <lineage>
        <taxon>Bacteria</taxon>
        <taxon>Pseudomonadati</taxon>
        <taxon>Pseudomonadota</taxon>
        <taxon>Gammaproteobacteria</taxon>
        <taxon>Methylococcales</taxon>
        <taxon>Methylococcaceae</taxon>
        <taxon>Methylobacter</taxon>
    </lineage>
</organism>
<dbReference type="SUPFAM" id="SSF53335">
    <property type="entry name" value="S-adenosyl-L-methionine-dependent methyltransferases"/>
    <property type="match status" value="1"/>
</dbReference>
<dbReference type="HOGENOM" id="CLU_049591_0_0_6"/>
<protein>
    <submittedName>
        <fullName evidence="1">Uncharacterized protein</fullName>
    </submittedName>
</protein>
<sequence length="350" mass="38607">MPSLKHVTPSPNNQDIENLNRIAQDILDPEKTIVDLIPHIGDLRALLERHTLLKLTTEVNLAEDRTMLDSGMAVSPLMAAFCAREVLRSAAFIKGAGAAVQDAAREDRPVQVLYAGCGPFALLALPLMAVFSAQQVVFTLIDIHPESLRCAQHLIDAFGFSSHVLEHVCADATRYQIPLDSIPDVIVSETMNVCLGKEPQVSIARHLLAQAPDALMVPQAVSVEACLLDRSKEYVPVAEQQDKLVEPVRDRIYLGKIFELNAENIRQWADITEERLPAGSITIPTPLLQRYQLRLLTRITVYGQTCLQDYDSSLNLPQALPGKPTFAGGETLQFHYQLGVRPGLCYETIG</sequence>
<keyword evidence="2" id="KW-1185">Reference proteome</keyword>